<accession>A0A1E3PEN0</accession>
<protein>
    <submittedName>
        <fullName evidence="2">Uncharacterized protein</fullName>
    </submittedName>
</protein>
<proteinExistence type="predicted"/>
<feature type="region of interest" description="Disordered" evidence="1">
    <location>
        <begin position="300"/>
        <end position="327"/>
    </location>
</feature>
<evidence type="ECO:0000313" key="2">
    <source>
        <dbReference type="EMBL" id="ODQ63873.1"/>
    </source>
</evidence>
<dbReference type="EMBL" id="KV454413">
    <property type="protein sequence ID" value="ODQ63873.1"/>
    <property type="molecule type" value="Genomic_DNA"/>
</dbReference>
<organism evidence="2 3">
    <name type="scientific">Nadsonia fulvescens var. elongata DSM 6958</name>
    <dbReference type="NCBI Taxonomy" id="857566"/>
    <lineage>
        <taxon>Eukaryota</taxon>
        <taxon>Fungi</taxon>
        <taxon>Dikarya</taxon>
        <taxon>Ascomycota</taxon>
        <taxon>Saccharomycotina</taxon>
        <taxon>Dipodascomycetes</taxon>
        <taxon>Dipodascales</taxon>
        <taxon>Dipodascales incertae sedis</taxon>
        <taxon>Nadsonia</taxon>
    </lineage>
</organism>
<feature type="compositionally biased region" description="Acidic residues" evidence="1">
    <location>
        <begin position="47"/>
        <end position="56"/>
    </location>
</feature>
<evidence type="ECO:0000256" key="1">
    <source>
        <dbReference type="SAM" id="MobiDB-lite"/>
    </source>
</evidence>
<dbReference type="AlphaFoldDB" id="A0A1E3PEN0"/>
<keyword evidence="3" id="KW-1185">Reference proteome</keyword>
<feature type="compositionally biased region" description="Polar residues" evidence="1">
    <location>
        <begin position="59"/>
        <end position="76"/>
    </location>
</feature>
<feature type="region of interest" description="Disordered" evidence="1">
    <location>
        <begin position="1"/>
        <end position="76"/>
    </location>
</feature>
<reference evidence="2 3" key="1">
    <citation type="journal article" date="2016" name="Proc. Natl. Acad. Sci. U.S.A.">
        <title>Comparative genomics of biotechnologically important yeasts.</title>
        <authorList>
            <person name="Riley R."/>
            <person name="Haridas S."/>
            <person name="Wolfe K.H."/>
            <person name="Lopes M.R."/>
            <person name="Hittinger C.T."/>
            <person name="Goeker M."/>
            <person name="Salamov A.A."/>
            <person name="Wisecaver J.H."/>
            <person name="Long T.M."/>
            <person name="Calvey C.H."/>
            <person name="Aerts A.L."/>
            <person name="Barry K.W."/>
            <person name="Choi C."/>
            <person name="Clum A."/>
            <person name="Coughlan A.Y."/>
            <person name="Deshpande S."/>
            <person name="Douglass A.P."/>
            <person name="Hanson S.J."/>
            <person name="Klenk H.-P."/>
            <person name="LaButti K.M."/>
            <person name="Lapidus A."/>
            <person name="Lindquist E.A."/>
            <person name="Lipzen A.M."/>
            <person name="Meier-Kolthoff J.P."/>
            <person name="Ohm R.A."/>
            <person name="Otillar R.P."/>
            <person name="Pangilinan J.L."/>
            <person name="Peng Y."/>
            <person name="Rokas A."/>
            <person name="Rosa C.A."/>
            <person name="Scheuner C."/>
            <person name="Sibirny A.A."/>
            <person name="Slot J.C."/>
            <person name="Stielow J.B."/>
            <person name="Sun H."/>
            <person name="Kurtzman C.P."/>
            <person name="Blackwell M."/>
            <person name="Grigoriev I.V."/>
            <person name="Jeffries T.W."/>
        </authorList>
    </citation>
    <scope>NUCLEOTIDE SEQUENCE [LARGE SCALE GENOMIC DNA]</scope>
    <source>
        <strain evidence="2 3">DSM 6958</strain>
    </source>
</reference>
<name>A0A1E3PEN0_9ASCO</name>
<dbReference type="Proteomes" id="UP000095009">
    <property type="component" value="Unassembled WGS sequence"/>
</dbReference>
<feature type="compositionally biased region" description="Polar residues" evidence="1">
    <location>
        <begin position="300"/>
        <end position="310"/>
    </location>
</feature>
<evidence type="ECO:0000313" key="3">
    <source>
        <dbReference type="Proteomes" id="UP000095009"/>
    </source>
</evidence>
<dbReference type="OrthoDB" id="4074460at2759"/>
<sequence>MHRLLHKTLLSNQSEADSARNYVSPPATSSEEDDNDNYRGKILNDSSESDLEDDEARNESQSPGPPQRNSLESTTSKAQTLVGDAFDKISLANTLTPTISVNSIRTGNQEFMDQRYGNFQQRKTMPINTLLFKSGVSVYGSYQDARTAADQSNLSNTISKKNKQRERNFGQMEEEIEKIWPSLFAYSPSTMTFSKKKSPYMIIQKFKTDGTKELYCTVYQQVIDQDHLKYVLELNQPNRDYPTLTENEQIIMVTNGAKRITDTIYRGIQMRWYGTTGLSSTFGSGFFELRFLDSNNQTPINNTNMSARNNSESEDTRLPLSPTVSNSSMSSSASDFYLESSQPPSHIADVSVSSSQVIEVSATLSDNNGHQNNLLNTMVIARRPPVAVYYNISAKSLLTKKMRCVGEFSVWEPGYEIADVITTMGLVLRKQEQRKNNEATHSVKYYK</sequence>
<gene>
    <name evidence="2" type="ORF">NADFUDRAFT_80035</name>
</gene>